<accession>W9C2X7</accession>
<name>W9C2X7_SCLBF</name>
<dbReference type="OrthoDB" id="5280838at2759"/>
<evidence type="ECO:0000313" key="3">
    <source>
        <dbReference type="Proteomes" id="UP000019487"/>
    </source>
</evidence>
<feature type="region of interest" description="Disordered" evidence="1">
    <location>
        <begin position="283"/>
        <end position="302"/>
    </location>
</feature>
<proteinExistence type="predicted"/>
<evidence type="ECO:0000256" key="1">
    <source>
        <dbReference type="SAM" id="MobiDB-lite"/>
    </source>
</evidence>
<dbReference type="HOGENOM" id="CLU_342293_0_0_1"/>
<feature type="region of interest" description="Disordered" evidence="1">
    <location>
        <begin position="214"/>
        <end position="241"/>
    </location>
</feature>
<dbReference type="EMBL" id="AYSA01000667">
    <property type="protein sequence ID" value="ESZ90241.1"/>
    <property type="molecule type" value="Genomic_DNA"/>
</dbReference>
<sequence>MPPKGQRPQYQRGEEVKYVGDANNDAFKARPVNSKKRSIKPQPSIETDPIEIGSEDEPLHTPKKSRPNPHKSTARSRAAKQEERPAESRQESEISFSPEVIVCPIQRPKKLFSPFADEDADVYIVLCQNDLKHIYRIHSQMLMHASSWFRSELQKDFINEVDQTVAEIATRDTGIKYRFELRYSAQLKHYTLMRVGLTMYKPVEQPQGIVTRTSSTLGSNGQSFLRNGATHGHHSSVTIPQYDGSFDEVESENRVGSFDSGPHINVAGSTPLIGSLQPLLQNLSNGCQGEESSIKSEEDTSIQLDSAELDPPMQRTATEQVATLPSSPIKSEAGTDTTHPTIQDDQVSTNSQTTLEEQNTTPLATPIKAEVGPEEQMFSPIVPIALQSAERQLENLDNLDNAEIKFDELHLPEIHQDRLSPNRQVSLEEQLQIDISTENPTEPEVKFEEPQQTISLFPQTPSSVEVSSASQFEEPQQATGLFPQTPSSAEVSSGSQVEEPQQATSLFPQIPSNVEVSSGSGSQVEISAEANLTVEEPQPQQAAVLSPQISLGTQIMPKEHVDVEVPTHAKLPVEEEPQAKLNPIIEVPSSDNHNHIITKTVASTTAEPSNNTPHQKPANQQALLVHPDILEAYHSLFLCYRSFAPTISTTDLSTATKQSSRLVKIATLYGSAKLVRPHIIASLFSHGRHLYTSIRRDAPRFLVLASKLQNALIFKEALIHIVGQAPSWPWPTAKEWVESALGDIIDRKIYELQLKRMQANDLLFQSCLAHHGIRISINNLDPTTFDIWIIVQIWHDWFSQQLRHCAHVRRDEQRSVELNMYSLMAQGGEAYLKIDDVMAMVEPYKATLEARAWGNWEKSQVEKEMNIMKGYAAKTVKELMINELTGDVSKNGDGAVEYLTCTKVGEYELPWVAITRIVDDEN</sequence>
<protein>
    <recommendedName>
        <fullName evidence="4">BTB domain-containing protein</fullName>
    </recommendedName>
</protein>
<comment type="caution">
    <text evidence="2">The sequence shown here is derived from an EMBL/GenBank/DDBJ whole genome shotgun (WGS) entry which is preliminary data.</text>
</comment>
<feature type="compositionally biased region" description="Polar residues" evidence="1">
    <location>
        <begin position="315"/>
        <end position="360"/>
    </location>
</feature>
<evidence type="ECO:0000313" key="2">
    <source>
        <dbReference type="EMBL" id="ESZ90241.1"/>
    </source>
</evidence>
<dbReference type="PANTHER" id="PTHR38119:SF1">
    <property type="entry name" value="BTB DOMAIN-CONTAINING PROTEIN"/>
    <property type="match status" value="1"/>
</dbReference>
<organism evidence="2 3">
    <name type="scientific">Sclerotinia borealis (strain F-4128)</name>
    <dbReference type="NCBI Taxonomy" id="1432307"/>
    <lineage>
        <taxon>Eukaryota</taxon>
        <taxon>Fungi</taxon>
        <taxon>Dikarya</taxon>
        <taxon>Ascomycota</taxon>
        <taxon>Pezizomycotina</taxon>
        <taxon>Leotiomycetes</taxon>
        <taxon>Helotiales</taxon>
        <taxon>Sclerotiniaceae</taxon>
        <taxon>Sclerotinia</taxon>
    </lineage>
</organism>
<dbReference type="STRING" id="1432307.W9C2X7"/>
<feature type="region of interest" description="Disordered" evidence="1">
    <location>
        <begin position="307"/>
        <end position="360"/>
    </location>
</feature>
<feature type="compositionally biased region" description="Low complexity" evidence="1">
    <location>
        <begin position="512"/>
        <end position="522"/>
    </location>
</feature>
<feature type="region of interest" description="Disordered" evidence="1">
    <location>
        <begin position="460"/>
        <end position="522"/>
    </location>
</feature>
<gene>
    <name evidence="2" type="ORF">SBOR_9378</name>
</gene>
<keyword evidence="3" id="KW-1185">Reference proteome</keyword>
<dbReference type="AlphaFoldDB" id="W9C2X7"/>
<dbReference type="PANTHER" id="PTHR38119">
    <property type="entry name" value="BTB DOMAIN-CONTAINING PROTEIN-RELATED"/>
    <property type="match status" value="1"/>
</dbReference>
<dbReference type="Proteomes" id="UP000019487">
    <property type="component" value="Unassembled WGS sequence"/>
</dbReference>
<feature type="compositionally biased region" description="Basic residues" evidence="1">
    <location>
        <begin position="61"/>
        <end position="78"/>
    </location>
</feature>
<feature type="compositionally biased region" description="Polar residues" evidence="1">
    <location>
        <begin position="460"/>
        <end position="511"/>
    </location>
</feature>
<feature type="compositionally biased region" description="Basic and acidic residues" evidence="1">
    <location>
        <begin position="79"/>
        <end position="92"/>
    </location>
</feature>
<evidence type="ECO:0008006" key="4">
    <source>
        <dbReference type="Google" id="ProtNLM"/>
    </source>
</evidence>
<reference evidence="2 3" key="1">
    <citation type="journal article" date="2014" name="Genome Announc.">
        <title>Draft genome sequence of Sclerotinia borealis, a psychrophilic plant pathogenic fungus.</title>
        <authorList>
            <person name="Mardanov A.V."/>
            <person name="Beletsky A.V."/>
            <person name="Kadnikov V.V."/>
            <person name="Ignatov A.N."/>
            <person name="Ravin N.V."/>
        </authorList>
    </citation>
    <scope>NUCLEOTIDE SEQUENCE [LARGE SCALE GENOMIC DNA]</scope>
    <source>
        <strain evidence="3">F-4157</strain>
    </source>
</reference>
<feature type="compositionally biased region" description="Polar residues" evidence="1">
    <location>
        <begin position="214"/>
        <end position="225"/>
    </location>
</feature>
<feature type="region of interest" description="Disordered" evidence="1">
    <location>
        <begin position="1"/>
        <end position="93"/>
    </location>
</feature>